<dbReference type="GO" id="GO:0000723">
    <property type="term" value="P:telomere maintenance"/>
    <property type="evidence" value="ECO:0007669"/>
    <property type="project" value="InterPro"/>
</dbReference>
<name>A0AAV6J6T6_9ERIC</name>
<dbReference type="PANTHER" id="PTHR45786">
    <property type="entry name" value="DNA BINDING PROTEIN-LIKE"/>
    <property type="match status" value="1"/>
</dbReference>
<keyword evidence="6" id="KW-0227">DNA damage</keyword>
<protein>
    <recommendedName>
        <fullName evidence="6">ATP-dependent DNA helicase</fullName>
        <ecNumber evidence="6">5.6.2.3</ecNumber>
    </recommendedName>
</protein>
<reference evidence="9" key="1">
    <citation type="submission" date="2020-08" db="EMBL/GenBank/DDBJ databases">
        <title>Plant Genome Project.</title>
        <authorList>
            <person name="Zhang R.-G."/>
        </authorList>
    </citation>
    <scope>NUCLEOTIDE SEQUENCE</scope>
    <source>
        <strain evidence="9">WSP0</strain>
        <tissue evidence="9">Leaf</tissue>
    </source>
</reference>
<dbReference type="GO" id="GO:0006281">
    <property type="term" value="P:DNA repair"/>
    <property type="evidence" value="ECO:0007669"/>
    <property type="project" value="UniProtKB-KW"/>
</dbReference>
<comment type="similarity">
    <text evidence="6">Belongs to the helicase family.</text>
</comment>
<organism evidence="9 10">
    <name type="scientific">Rhododendron griersonianum</name>
    <dbReference type="NCBI Taxonomy" id="479676"/>
    <lineage>
        <taxon>Eukaryota</taxon>
        <taxon>Viridiplantae</taxon>
        <taxon>Streptophyta</taxon>
        <taxon>Embryophyta</taxon>
        <taxon>Tracheophyta</taxon>
        <taxon>Spermatophyta</taxon>
        <taxon>Magnoliopsida</taxon>
        <taxon>eudicotyledons</taxon>
        <taxon>Gunneridae</taxon>
        <taxon>Pentapetalae</taxon>
        <taxon>asterids</taxon>
        <taxon>Ericales</taxon>
        <taxon>Ericaceae</taxon>
        <taxon>Ericoideae</taxon>
        <taxon>Rhodoreae</taxon>
        <taxon>Rhododendron</taxon>
    </lineage>
</organism>
<dbReference type="GO" id="GO:0005634">
    <property type="term" value="C:nucleus"/>
    <property type="evidence" value="ECO:0007669"/>
    <property type="project" value="UniProtKB-SubCell"/>
</dbReference>
<dbReference type="EMBL" id="JACTNZ010000008">
    <property type="protein sequence ID" value="KAG5535229.1"/>
    <property type="molecule type" value="Genomic_DNA"/>
</dbReference>
<evidence type="ECO:0000313" key="10">
    <source>
        <dbReference type="Proteomes" id="UP000823749"/>
    </source>
</evidence>
<comment type="cofactor">
    <cofactor evidence="6">
        <name>Mg(2+)</name>
        <dbReference type="ChEBI" id="CHEBI:18420"/>
    </cofactor>
</comment>
<dbReference type="EC" id="5.6.2.3" evidence="6"/>
<dbReference type="Pfam" id="PF14214">
    <property type="entry name" value="Helitron_like_N"/>
    <property type="match status" value="1"/>
</dbReference>
<dbReference type="InterPro" id="IPR012340">
    <property type="entry name" value="NA-bd_OB-fold"/>
</dbReference>
<dbReference type="InterPro" id="IPR010285">
    <property type="entry name" value="DNA_helicase_pif1-like_DEAD"/>
</dbReference>
<proteinExistence type="inferred from homology"/>
<evidence type="ECO:0000313" key="9">
    <source>
        <dbReference type="EMBL" id="KAG5535229.1"/>
    </source>
</evidence>
<dbReference type="SUPFAM" id="SSF52540">
    <property type="entry name" value="P-loop containing nucleoside triphosphate hydrolases"/>
    <property type="match status" value="1"/>
</dbReference>
<dbReference type="PANTHER" id="PTHR45786:SF74">
    <property type="entry name" value="ATP-DEPENDENT DNA HELICASE"/>
    <property type="match status" value="1"/>
</dbReference>
<dbReference type="InterPro" id="IPR015300">
    <property type="entry name" value="DNA-bd_pseudobarrel_sf"/>
</dbReference>
<feature type="domain" description="Helitron helicase-like" evidence="8">
    <location>
        <begin position="719"/>
        <end position="797"/>
    </location>
</feature>
<evidence type="ECO:0000256" key="4">
    <source>
        <dbReference type="ARBA" id="ARBA00023163"/>
    </source>
</evidence>
<dbReference type="Pfam" id="PF05970">
    <property type="entry name" value="PIF1"/>
    <property type="match status" value="1"/>
</dbReference>
<keyword evidence="6" id="KW-0347">Helicase</keyword>
<dbReference type="GO" id="GO:0003677">
    <property type="term" value="F:DNA binding"/>
    <property type="evidence" value="ECO:0007669"/>
    <property type="project" value="UniProtKB-KW"/>
</dbReference>
<dbReference type="Proteomes" id="UP000823749">
    <property type="component" value="Chromosome 8"/>
</dbReference>
<keyword evidence="6" id="KW-0547">Nucleotide-binding</keyword>
<dbReference type="Gene3D" id="3.40.50.300">
    <property type="entry name" value="P-loop containing nucleotide triphosphate hydrolases"/>
    <property type="match status" value="1"/>
</dbReference>
<sequence length="1488" mass="169650">MSIQDQLASTCHNFMRILRVRNEYFLIDERNKGVKVGQAVHEHSAIRYSADSTFIKKYSSLFALGEVFQWNNSTNFYNWLRSILIANPRFIEPHLRSLNALFAPPNADVNLAPHQPSWFISYITHIHTHMKVKIPKNVMPFLCSPRQAVAIVNSGNRRWFVKLKNGNLREGWYDIVREHDMHEDYVLLFGCVGHLQFDLFVFDEHGCEVNYDWSTILPIEQPNAPLNWDSEQKLCDANGSIMRTACPPHSFRACRHDLRCYVVLTVDDLQKLKMPDHFKNSFQVHGRQEFTLVCKDRKWVVQYVDGCITGDGWTQFLQAHLMIVGDILVLAPDMYLHLHNMVFGWNDYDSAATTTSNLQNGNSVHLCVTAPSTYEIGEASGQTSETLHAHCDAQKNLRLPNARQTTRKSNFQRHAIPTEPNRLSNVPPCRFCLAKRFPHESDNFCCSKGKVKLYSINIPDNLLELYNGQSDKSRDFLHNIRAYNNNFAFTSLRVNLDPKYATNNKGIYTFRAQGQVCHYINSLYPTGRAPSFLQLYFHDTDKEIENRMNFTKTLDKDYVTKLVKILDENPYSKFFRSLHEIPNLENHEIRIRANPILDIGTMSAPSASQVAAIWCENEERTDFKERDILVHTHDGHSQRIRYYYGCYDPLQYPLLFPLGEPGWHQGIKKVSEKQLGAFSRGQGSVLPIHSTTSEDLIAAESLVYEENSTKENMVSAREFYAYRFQIRPSIDSVILQSGRLLQQFAVDMYVKIETSRLDYFRNKQDEIRADLYQGIIDSISKGECRGEKIGKRIILPGGPTSFEDLRTVQGTLYSTYREAALAYGLLKDDLSNEKCLEEASFYCMPISLRQLFCTILVHCNAMNPKQLFLKFEDSLKEDFAKRELMSDNEARQCLLQALKSELESMGRKLSDFGLHDLLHVSTETTTVYKEIQDEKNIRISEIDLQNSANLNKEQLIAFNDILEAVTFEKPMSFFIDGPGGTGKTFLYRSLLAVVRSQNLIALATATSGVAASILPNGRTAHSRFKIPIDGEGRLSCNMTSNMKMLKDIVPGVPNWTAEVMVIEKGLPRLAKNKRLYQKLVFIDSEGSKIQGTIFQQDMRFLKNTLKIYHTYRISNAIINDTPAQHQVIDNDHEWVLYARTPIEEVAVKELSITALKYNFVPLADLTKYTKSREGIDAIFAVLKVGAPKKIKETWVQNILIIDQGSNFILIVTTTNLAAGVKLQTRGSTTFIFDPVLPEANALKTWCMIHSAAINKLPAIELQQVGLIKSLIPCRSQIIKINRLPTIVSTEEMHWVQVVCKVTDWNQNFYYMSCSKCIKATPGQTDTLFWCNYCKRRVQPTPRLDVSNIVNRFAYFTPRDYLKNNIQQATLSEAARGKLGKGIEYAVHLRAYKYAPTDSEFCLFSIDTFVPVTKIIEDTQELHLVLQATTAQKNHYNKEGETKSPATQLRASYTAAQDAVATKASKTAIIEDATAPGKNSNNHHTSNNQ</sequence>
<comment type="catalytic activity">
    <reaction evidence="6">
        <text>ATP + H2O = ADP + phosphate + H(+)</text>
        <dbReference type="Rhea" id="RHEA:13065"/>
        <dbReference type="ChEBI" id="CHEBI:15377"/>
        <dbReference type="ChEBI" id="CHEBI:15378"/>
        <dbReference type="ChEBI" id="CHEBI:30616"/>
        <dbReference type="ChEBI" id="CHEBI:43474"/>
        <dbReference type="ChEBI" id="CHEBI:456216"/>
        <dbReference type="EC" id="5.6.2.3"/>
    </reaction>
</comment>
<keyword evidence="6" id="KW-0233">DNA recombination</keyword>
<keyword evidence="10" id="KW-1185">Reference proteome</keyword>
<dbReference type="Gene3D" id="2.40.50.140">
    <property type="entry name" value="Nucleic acid-binding proteins"/>
    <property type="match status" value="1"/>
</dbReference>
<evidence type="ECO:0000256" key="1">
    <source>
        <dbReference type="ARBA" id="ARBA00004123"/>
    </source>
</evidence>
<gene>
    <name evidence="9" type="ORF">RHGRI_023119</name>
</gene>
<keyword evidence="6" id="KW-0067">ATP-binding</keyword>
<evidence type="ECO:0000256" key="3">
    <source>
        <dbReference type="ARBA" id="ARBA00023125"/>
    </source>
</evidence>
<dbReference type="InterPro" id="IPR025476">
    <property type="entry name" value="Helitron_helicase-like"/>
</dbReference>
<evidence type="ECO:0000259" key="8">
    <source>
        <dbReference type="Pfam" id="PF14214"/>
    </source>
</evidence>
<dbReference type="SUPFAM" id="SSF50249">
    <property type="entry name" value="Nucleic acid-binding proteins"/>
    <property type="match status" value="1"/>
</dbReference>
<comment type="subcellular location">
    <subcellularLocation>
        <location evidence="1">Nucleus</location>
    </subcellularLocation>
</comment>
<keyword evidence="6" id="KW-0234">DNA repair</keyword>
<keyword evidence="4" id="KW-0804">Transcription</keyword>
<comment type="caution">
    <text evidence="9">The sequence shown here is derived from an EMBL/GenBank/DDBJ whole genome shotgun (WGS) entry which is preliminary data.</text>
</comment>
<feature type="domain" description="DNA helicase Pif1-like DEAD-box helicase" evidence="7">
    <location>
        <begin position="950"/>
        <end position="1046"/>
    </location>
</feature>
<dbReference type="GO" id="GO:0043139">
    <property type="term" value="F:5'-3' DNA helicase activity"/>
    <property type="evidence" value="ECO:0007669"/>
    <property type="project" value="UniProtKB-EC"/>
</dbReference>
<evidence type="ECO:0000256" key="5">
    <source>
        <dbReference type="ARBA" id="ARBA00023242"/>
    </source>
</evidence>
<keyword evidence="3" id="KW-0238">DNA-binding</keyword>
<accession>A0AAV6J6T6</accession>
<evidence type="ECO:0000256" key="2">
    <source>
        <dbReference type="ARBA" id="ARBA00023015"/>
    </source>
</evidence>
<keyword evidence="6" id="KW-0378">Hydrolase</keyword>
<keyword evidence="2" id="KW-0805">Transcription regulation</keyword>
<evidence type="ECO:0000256" key="6">
    <source>
        <dbReference type="RuleBase" id="RU363044"/>
    </source>
</evidence>
<dbReference type="GO" id="GO:0006310">
    <property type="term" value="P:DNA recombination"/>
    <property type="evidence" value="ECO:0007669"/>
    <property type="project" value="UniProtKB-KW"/>
</dbReference>
<dbReference type="SUPFAM" id="SSF101936">
    <property type="entry name" value="DNA-binding pseudobarrel domain"/>
    <property type="match status" value="2"/>
</dbReference>
<dbReference type="GO" id="GO:0016787">
    <property type="term" value="F:hydrolase activity"/>
    <property type="evidence" value="ECO:0007669"/>
    <property type="project" value="UniProtKB-KW"/>
</dbReference>
<evidence type="ECO:0000259" key="7">
    <source>
        <dbReference type="Pfam" id="PF05970"/>
    </source>
</evidence>
<dbReference type="Gene3D" id="2.40.330.10">
    <property type="entry name" value="DNA-binding pseudobarrel domain"/>
    <property type="match status" value="1"/>
</dbReference>
<dbReference type="InterPro" id="IPR027417">
    <property type="entry name" value="P-loop_NTPase"/>
</dbReference>
<keyword evidence="5" id="KW-0539">Nucleus</keyword>
<dbReference type="GO" id="GO:0005524">
    <property type="term" value="F:ATP binding"/>
    <property type="evidence" value="ECO:0007669"/>
    <property type="project" value="UniProtKB-KW"/>
</dbReference>